<comment type="function">
    <text evidence="6">Has immunoglobulin-binding and hemagglutination properties, and can bind to mannose. Essential for virulence. May be involved in LPS biosynthesis or polysaccharide transport.</text>
</comment>
<keyword evidence="8" id="KW-0732">Signal</keyword>
<accession>A0ABU5HXM5</accession>
<comment type="caution">
    <text evidence="9">The sequence shown here is derived from an EMBL/GenBank/DDBJ whole genome shotgun (WGS) entry which is preliminary data.</text>
</comment>
<dbReference type="EMBL" id="JAXLPB010000001">
    <property type="protein sequence ID" value="MDY8107894.1"/>
    <property type="molecule type" value="Genomic_DNA"/>
</dbReference>
<feature type="chain" id="PRO_5046433520" description="Lectin-like protein BA14k" evidence="8">
    <location>
        <begin position="27"/>
        <end position="164"/>
    </location>
</feature>
<feature type="transmembrane region" description="Helical" evidence="7">
    <location>
        <begin position="80"/>
        <end position="99"/>
    </location>
</feature>
<dbReference type="Pfam" id="PF07886">
    <property type="entry name" value="BA14K"/>
    <property type="match status" value="1"/>
</dbReference>
<evidence type="ECO:0000256" key="7">
    <source>
        <dbReference type="SAM" id="Phobius"/>
    </source>
</evidence>
<evidence type="ECO:0000256" key="4">
    <source>
        <dbReference type="ARBA" id="ARBA00022475"/>
    </source>
</evidence>
<comment type="subcellular location">
    <subcellularLocation>
        <location evidence="1">Membrane</location>
        <topology evidence="1">Single-pass membrane protein</topology>
    </subcellularLocation>
</comment>
<sequence length="164" mass="17963">MSFFKILGVKILALALAFSLAPSTMPAGFSVPGIGVSQAEAGSRWDRGGRYYGGGRHYRGDRYYGHRRGYRGGHRRGGDAAAAAVIGGIVGLGIGAAIASQPRYVEPRYVQPRPVYRTRPVVQSYGAPRPWSGEWYRYCAARYRSFDAGSGTFQPYHGPRQLCR</sequence>
<keyword evidence="7" id="KW-0812">Transmembrane</keyword>
<dbReference type="RefSeq" id="WP_322185327.1">
    <property type="nucleotide sequence ID" value="NZ_JAXLPB010000001.1"/>
</dbReference>
<reference evidence="9 10" key="1">
    <citation type="submission" date="2023-12" db="EMBL/GenBank/DDBJ databases">
        <title>Description of Novel Strain Fulvimarina sp. 2208YS6-2-32 isolated from Uroteuthis (Photololigo) edulis.</title>
        <authorList>
            <person name="Park J.-S."/>
        </authorList>
    </citation>
    <scope>NUCLEOTIDE SEQUENCE [LARGE SCALE GENOMIC DNA]</scope>
    <source>
        <strain evidence="9 10">2208YS6-2-32</strain>
    </source>
</reference>
<keyword evidence="4" id="KW-1003">Cell membrane</keyword>
<name>A0ABU5HXM5_9HYPH</name>
<evidence type="ECO:0000256" key="8">
    <source>
        <dbReference type="SAM" id="SignalP"/>
    </source>
</evidence>
<protein>
    <recommendedName>
        <fullName evidence="3">Lectin-like protein BA14k</fullName>
    </recommendedName>
</protein>
<keyword evidence="5" id="KW-0430">Lectin</keyword>
<proteinExistence type="inferred from homology"/>
<organism evidence="9 10">
    <name type="scientific">Fulvimarina uroteuthidis</name>
    <dbReference type="NCBI Taxonomy" id="3098149"/>
    <lineage>
        <taxon>Bacteria</taxon>
        <taxon>Pseudomonadati</taxon>
        <taxon>Pseudomonadota</taxon>
        <taxon>Alphaproteobacteria</taxon>
        <taxon>Hyphomicrobiales</taxon>
        <taxon>Aurantimonadaceae</taxon>
        <taxon>Fulvimarina</taxon>
    </lineage>
</organism>
<evidence type="ECO:0000256" key="2">
    <source>
        <dbReference type="ARBA" id="ARBA00010270"/>
    </source>
</evidence>
<evidence type="ECO:0000256" key="3">
    <source>
        <dbReference type="ARBA" id="ARBA00020552"/>
    </source>
</evidence>
<evidence type="ECO:0000256" key="6">
    <source>
        <dbReference type="ARBA" id="ARBA00025321"/>
    </source>
</evidence>
<dbReference type="Proteomes" id="UP001294412">
    <property type="component" value="Unassembled WGS sequence"/>
</dbReference>
<evidence type="ECO:0000313" key="9">
    <source>
        <dbReference type="EMBL" id="MDY8107894.1"/>
    </source>
</evidence>
<evidence type="ECO:0000256" key="1">
    <source>
        <dbReference type="ARBA" id="ARBA00004167"/>
    </source>
</evidence>
<dbReference type="InterPro" id="IPR012413">
    <property type="entry name" value="BA14K"/>
</dbReference>
<keyword evidence="7" id="KW-1133">Transmembrane helix</keyword>
<keyword evidence="7" id="KW-0472">Membrane</keyword>
<gene>
    <name evidence="9" type="ORF">U0C82_01860</name>
</gene>
<evidence type="ECO:0000313" key="10">
    <source>
        <dbReference type="Proteomes" id="UP001294412"/>
    </source>
</evidence>
<comment type="similarity">
    <text evidence="2">Belongs to the BA14k family.</text>
</comment>
<evidence type="ECO:0000256" key="5">
    <source>
        <dbReference type="ARBA" id="ARBA00022734"/>
    </source>
</evidence>
<keyword evidence="10" id="KW-1185">Reference proteome</keyword>
<feature type="signal peptide" evidence="8">
    <location>
        <begin position="1"/>
        <end position="26"/>
    </location>
</feature>